<sequence>MAGDLDQLAATHGIVRTYRALDGSISRAPDEALQAILRILGAHGNAGAESTAGEWPTLPRAAEGAVCYLPDFLDRGRAWGITCQLYSLRSGRNCGIGDFEDLARLGEMAARMGVDLLGVNPLHALFLAAPERRSPFSPSIRECLNPLYIAVDQVDGFDPPEDRDEAALADLEGELVNYEAVTRYKLAILRRIFSRMQEAHRDRLDAFIERAGEPLRLYALFEAISLEMTRLGRGAGWHSWPEEFQDPHSDRVAAFARQNGHEVRFLLWLQWIADEQLGKAARRLRDAGMRIGLYLDLAVGTAPDGAATWGDRPLTVVGAEIGAPPDMFNPTGQKWGLAPVSPSEIAARGFQPIRRSYEAILRHAGALRIDHAMSLYRLFWIPAGMKAGEGAYVLYPMPQMLRVLAEVSQKAKAIIIGEDLGVVPEGFREQMKKANLLGYRIFYFEQDENGFIGPEHWPRCALACIGSHDTSTLAGWWTGSDIDCRERIGLFDTETADQERARRRDEKRQVIETLHLLGAHQAGEAFDEAVAAGVHRLVARAPSLLFATQMEDLLGLIDQPNMPGTVDEHPNWCRRLPVAIDELESCPILRAVIGAISEERSRAP</sequence>
<evidence type="ECO:0000256" key="2">
    <source>
        <dbReference type="ARBA" id="ARBA00005684"/>
    </source>
</evidence>
<dbReference type="EC" id="2.4.1.25" evidence="3 10"/>
<dbReference type="GO" id="GO:0004134">
    <property type="term" value="F:4-alpha-glucanotransferase activity"/>
    <property type="evidence" value="ECO:0007669"/>
    <property type="project" value="UniProtKB-EC"/>
</dbReference>
<dbReference type="Proteomes" id="UP001149009">
    <property type="component" value="Unassembled WGS sequence"/>
</dbReference>
<dbReference type="RefSeq" id="WP_261516240.1">
    <property type="nucleotide sequence ID" value="NZ_JAODNV010000014.1"/>
</dbReference>
<gene>
    <name evidence="11" type="primary">malQ</name>
    <name evidence="11" type="ORF">NYR54_13620</name>
</gene>
<dbReference type="Gene3D" id="3.20.20.80">
    <property type="entry name" value="Glycosidases"/>
    <property type="match status" value="1"/>
</dbReference>
<keyword evidence="6 10" id="KW-0808">Transferase</keyword>
<dbReference type="PANTHER" id="PTHR32438:SF5">
    <property type="entry name" value="4-ALPHA-GLUCANOTRANSFERASE DPE1, CHLOROPLASTIC_AMYLOPLASTIC"/>
    <property type="match status" value="1"/>
</dbReference>
<dbReference type="GO" id="GO:0005975">
    <property type="term" value="P:carbohydrate metabolic process"/>
    <property type="evidence" value="ECO:0007669"/>
    <property type="project" value="InterPro"/>
</dbReference>
<evidence type="ECO:0000256" key="10">
    <source>
        <dbReference type="RuleBase" id="RU361207"/>
    </source>
</evidence>
<evidence type="ECO:0000313" key="11">
    <source>
        <dbReference type="EMBL" id="MCT8991318.1"/>
    </source>
</evidence>
<dbReference type="InterPro" id="IPR003385">
    <property type="entry name" value="Glyco_hydro_77"/>
</dbReference>
<name>A0A9X2X9N2_9HYPH</name>
<proteinExistence type="inferred from homology"/>
<comment type="caution">
    <text evidence="11">The sequence shown here is derived from an EMBL/GenBank/DDBJ whole genome shotgun (WGS) entry which is preliminary data.</text>
</comment>
<comment type="catalytic activity">
    <reaction evidence="1 10">
        <text>Transfers a segment of a (1-&gt;4)-alpha-D-glucan to a new position in an acceptor, which may be glucose or a (1-&gt;4)-alpha-D-glucan.</text>
        <dbReference type="EC" id="2.4.1.25"/>
    </reaction>
</comment>
<evidence type="ECO:0000256" key="3">
    <source>
        <dbReference type="ARBA" id="ARBA00012560"/>
    </source>
</evidence>
<dbReference type="EMBL" id="JAODNV010000014">
    <property type="protein sequence ID" value="MCT8991318.1"/>
    <property type="molecule type" value="Genomic_DNA"/>
</dbReference>
<protein>
    <recommendedName>
        <fullName evidence="4 10">4-alpha-glucanotransferase</fullName>
        <ecNumber evidence="3 10">2.4.1.25</ecNumber>
    </recommendedName>
    <alternativeName>
        <fullName evidence="8 10">Amylomaltase</fullName>
    </alternativeName>
    <alternativeName>
        <fullName evidence="9 10">Disproportionating enzyme</fullName>
    </alternativeName>
</protein>
<dbReference type="NCBIfam" id="TIGR00217">
    <property type="entry name" value="malQ"/>
    <property type="match status" value="1"/>
</dbReference>
<reference evidence="11" key="1">
    <citation type="submission" date="2022-08" db="EMBL/GenBank/DDBJ databases">
        <title>Chelativorans sichuanense sp. nov., a paraffin oil-degrading bacterium isolated from a mixture of oil-based drill cuttings and paddy soil.</title>
        <authorList>
            <person name="Yu J."/>
            <person name="Liu H."/>
            <person name="Chen Q."/>
        </authorList>
    </citation>
    <scope>NUCLEOTIDE SEQUENCE</scope>
    <source>
        <strain evidence="11">SCAU 2101</strain>
    </source>
</reference>
<evidence type="ECO:0000256" key="5">
    <source>
        <dbReference type="ARBA" id="ARBA00022676"/>
    </source>
</evidence>
<evidence type="ECO:0000313" key="12">
    <source>
        <dbReference type="Proteomes" id="UP001149009"/>
    </source>
</evidence>
<evidence type="ECO:0000256" key="6">
    <source>
        <dbReference type="ARBA" id="ARBA00022679"/>
    </source>
</evidence>
<dbReference type="Pfam" id="PF02446">
    <property type="entry name" value="Glyco_hydro_77"/>
    <property type="match status" value="1"/>
</dbReference>
<keyword evidence="5 10" id="KW-0328">Glycosyltransferase</keyword>
<evidence type="ECO:0000256" key="1">
    <source>
        <dbReference type="ARBA" id="ARBA00000439"/>
    </source>
</evidence>
<organism evidence="11 12">
    <name type="scientific">Chelativorans petroleitrophicus</name>
    <dbReference type="NCBI Taxonomy" id="2975484"/>
    <lineage>
        <taxon>Bacteria</taxon>
        <taxon>Pseudomonadati</taxon>
        <taxon>Pseudomonadota</taxon>
        <taxon>Alphaproteobacteria</taxon>
        <taxon>Hyphomicrobiales</taxon>
        <taxon>Phyllobacteriaceae</taxon>
        <taxon>Chelativorans</taxon>
    </lineage>
</organism>
<comment type="similarity">
    <text evidence="2 10">Belongs to the disproportionating enzyme family.</text>
</comment>
<dbReference type="SUPFAM" id="SSF51445">
    <property type="entry name" value="(Trans)glycosidases"/>
    <property type="match status" value="1"/>
</dbReference>
<evidence type="ECO:0000256" key="7">
    <source>
        <dbReference type="ARBA" id="ARBA00023277"/>
    </source>
</evidence>
<dbReference type="PANTHER" id="PTHR32438">
    <property type="entry name" value="4-ALPHA-GLUCANOTRANSFERASE DPE1, CHLOROPLASTIC/AMYLOPLASTIC"/>
    <property type="match status" value="1"/>
</dbReference>
<evidence type="ECO:0000256" key="4">
    <source>
        <dbReference type="ARBA" id="ARBA00020295"/>
    </source>
</evidence>
<dbReference type="InterPro" id="IPR017853">
    <property type="entry name" value="GH"/>
</dbReference>
<keyword evidence="12" id="KW-1185">Reference proteome</keyword>
<keyword evidence="7 10" id="KW-0119">Carbohydrate metabolism</keyword>
<dbReference type="AlphaFoldDB" id="A0A9X2X9N2"/>
<accession>A0A9X2X9N2</accession>
<evidence type="ECO:0000256" key="9">
    <source>
        <dbReference type="ARBA" id="ARBA00031501"/>
    </source>
</evidence>
<evidence type="ECO:0000256" key="8">
    <source>
        <dbReference type="ARBA" id="ARBA00031423"/>
    </source>
</evidence>